<feature type="non-terminal residue" evidence="1">
    <location>
        <position position="1"/>
    </location>
</feature>
<comment type="caution">
    <text evidence="1">The sequence shown here is derived from an EMBL/GenBank/DDBJ whole genome shotgun (WGS) entry which is preliminary data.</text>
</comment>
<reference evidence="1" key="1">
    <citation type="journal article" date="2015" name="Nature">
        <title>Complex archaea that bridge the gap between prokaryotes and eukaryotes.</title>
        <authorList>
            <person name="Spang A."/>
            <person name="Saw J.H."/>
            <person name="Jorgensen S.L."/>
            <person name="Zaremba-Niedzwiedzka K."/>
            <person name="Martijn J."/>
            <person name="Lind A.E."/>
            <person name="van Eijk R."/>
            <person name="Schleper C."/>
            <person name="Guy L."/>
            <person name="Ettema T.J."/>
        </authorList>
    </citation>
    <scope>NUCLEOTIDE SEQUENCE</scope>
</reference>
<proteinExistence type="predicted"/>
<gene>
    <name evidence="1" type="ORF">LCGC14_1223640</name>
</gene>
<organism evidence="1">
    <name type="scientific">marine sediment metagenome</name>
    <dbReference type="NCBI Taxonomy" id="412755"/>
    <lineage>
        <taxon>unclassified sequences</taxon>
        <taxon>metagenomes</taxon>
        <taxon>ecological metagenomes</taxon>
    </lineage>
</organism>
<name>A0A0F9PF05_9ZZZZ</name>
<evidence type="ECO:0000313" key="1">
    <source>
        <dbReference type="EMBL" id="KKM91927.1"/>
    </source>
</evidence>
<sequence>TLLHAAAQHNAAVLTAGDNENLGAFYLDIDDIAVPANPGASIRRLFVDTATGELSVRTNAGATVSLEGAGGGGGTGAFAFFMGG</sequence>
<dbReference type="AlphaFoldDB" id="A0A0F9PF05"/>
<accession>A0A0F9PF05</accession>
<dbReference type="EMBL" id="LAZR01006466">
    <property type="protein sequence ID" value="KKM91927.1"/>
    <property type="molecule type" value="Genomic_DNA"/>
</dbReference>
<protein>
    <submittedName>
        <fullName evidence="1">Uncharacterized protein</fullName>
    </submittedName>
</protein>